<dbReference type="PANTHER" id="PTHR14187">
    <property type="entry name" value="ALPHA KINASE/ELONGATION FACTOR 2 KINASE"/>
    <property type="match status" value="1"/>
</dbReference>
<name>A0A9N9C9Q1_9GLOM</name>
<protein>
    <submittedName>
        <fullName evidence="1">9038_t:CDS:1</fullName>
    </submittedName>
</protein>
<keyword evidence="2" id="KW-1185">Reference proteome</keyword>
<feature type="non-terminal residue" evidence="1">
    <location>
        <position position="146"/>
    </location>
</feature>
<dbReference type="EMBL" id="CAJVPI010001095">
    <property type="protein sequence ID" value="CAG8594164.1"/>
    <property type="molecule type" value="Genomic_DNA"/>
</dbReference>
<evidence type="ECO:0000313" key="1">
    <source>
        <dbReference type="EMBL" id="CAG8594164.1"/>
    </source>
</evidence>
<evidence type="ECO:0000313" key="2">
    <source>
        <dbReference type="Proteomes" id="UP000789739"/>
    </source>
</evidence>
<gene>
    <name evidence="1" type="ORF">PBRASI_LOCUS7286</name>
</gene>
<comment type="caution">
    <text evidence="1">The sequence shown here is derived from an EMBL/GenBank/DDBJ whole genome shotgun (WGS) entry which is preliminary data.</text>
</comment>
<organism evidence="1 2">
    <name type="scientific">Paraglomus brasilianum</name>
    <dbReference type="NCBI Taxonomy" id="144538"/>
    <lineage>
        <taxon>Eukaryota</taxon>
        <taxon>Fungi</taxon>
        <taxon>Fungi incertae sedis</taxon>
        <taxon>Mucoromycota</taxon>
        <taxon>Glomeromycotina</taxon>
        <taxon>Glomeromycetes</taxon>
        <taxon>Paraglomerales</taxon>
        <taxon>Paraglomeraceae</taxon>
        <taxon>Paraglomus</taxon>
    </lineage>
</organism>
<proteinExistence type="predicted"/>
<dbReference type="AlphaFoldDB" id="A0A9N9C9Q1"/>
<reference evidence="1" key="1">
    <citation type="submission" date="2021-06" db="EMBL/GenBank/DDBJ databases">
        <authorList>
            <person name="Kallberg Y."/>
            <person name="Tangrot J."/>
            <person name="Rosling A."/>
        </authorList>
    </citation>
    <scope>NUCLEOTIDE SEQUENCE</scope>
    <source>
        <strain evidence="1">BR232B</strain>
    </source>
</reference>
<dbReference type="Proteomes" id="UP000789739">
    <property type="component" value="Unassembled WGS sequence"/>
</dbReference>
<sequence>LNMQRCTVRNRVLKYTYGIEIKSEWKPGDPPQRRTADGRINIFKRLAQRGMEVSADSKFGYELMPTSPDQTEMKIDIYTTCEDTAKYCDDPGVKLLGVLSIKLPNANLGLARSVNFSLMFGKMEIEAQAKDTLTGNTYETSFALSL</sequence>
<dbReference type="PANTHER" id="PTHR14187:SF5">
    <property type="entry name" value="HEAT SHOCK 70 KDA PROTEIN 12A"/>
    <property type="match status" value="1"/>
</dbReference>
<accession>A0A9N9C9Q1</accession>
<dbReference type="OrthoDB" id="2963168at2759"/>